<evidence type="ECO:0008006" key="3">
    <source>
        <dbReference type="Google" id="ProtNLM"/>
    </source>
</evidence>
<reference evidence="1" key="1">
    <citation type="journal article" date="2014" name="Int. J. Syst. Evol. Microbiol.">
        <title>Complete genome sequence of Corynebacterium casei LMG S-19264T (=DSM 44701T), isolated from a smear-ripened cheese.</title>
        <authorList>
            <consortium name="US DOE Joint Genome Institute (JGI-PGF)"/>
            <person name="Walter F."/>
            <person name="Albersmeier A."/>
            <person name="Kalinowski J."/>
            <person name="Ruckert C."/>
        </authorList>
    </citation>
    <scope>NUCLEOTIDE SEQUENCE</scope>
    <source>
        <strain evidence="1">JCM 17251</strain>
    </source>
</reference>
<reference evidence="1" key="2">
    <citation type="submission" date="2020-09" db="EMBL/GenBank/DDBJ databases">
        <authorList>
            <person name="Sun Q."/>
            <person name="Ohkuma M."/>
        </authorList>
    </citation>
    <scope>NUCLEOTIDE SEQUENCE</scope>
    <source>
        <strain evidence="1">JCM 17251</strain>
    </source>
</reference>
<evidence type="ECO:0000313" key="1">
    <source>
        <dbReference type="EMBL" id="GGN66111.1"/>
    </source>
</evidence>
<gene>
    <name evidence="1" type="ORF">GCM10007971_35670</name>
</gene>
<proteinExistence type="predicted"/>
<dbReference type="Proteomes" id="UP000624041">
    <property type="component" value="Unassembled WGS sequence"/>
</dbReference>
<name>A0A917Y5L7_9BACI</name>
<dbReference type="RefSeq" id="WP_188859334.1">
    <property type="nucleotide sequence ID" value="NZ_BMOS01000043.1"/>
</dbReference>
<comment type="caution">
    <text evidence="1">The sequence shown here is derived from an EMBL/GenBank/DDBJ whole genome shotgun (WGS) entry which is preliminary data.</text>
</comment>
<dbReference type="EMBL" id="BMOS01000043">
    <property type="protein sequence ID" value="GGN66111.1"/>
    <property type="molecule type" value="Genomic_DNA"/>
</dbReference>
<keyword evidence="2" id="KW-1185">Reference proteome</keyword>
<accession>A0A917Y5L7</accession>
<protein>
    <recommendedName>
        <fullName evidence="3">LysM domain-containing protein</fullName>
    </recommendedName>
</protein>
<organism evidence="1 2">
    <name type="scientific">Oceanobacillus indicireducens</name>
    <dbReference type="NCBI Taxonomy" id="1004261"/>
    <lineage>
        <taxon>Bacteria</taxon>
        <taxon>Bacillati</taxon>
        <taxon>Bacillota</taxon>
        <taxon>Bacilli</taxon>
        <taxon>Bacillales</taxon>
        <taxon>Bacillaceae</taxon>
        <taxon>Oceanobacillus</taxon>
    </lineage>
</organism>
<dbReference type="AlphaFoldDB" id="A0A917Y5L7"/>
<evidence type="ECO:0000313" key="2">
    <source>
        <dbReference type="Proteomes" id="UP000624041"/>
    </source>
</evidence>
<sequence length="112" mass="12849">MSTSKRLSLLLLFILVIISVIDDLSKQQPLKEESVVKVQEDKDTGIAHIKIKHGDTILSVTEEINELDYLDVQQVINDFEKLNPGVDTESLLPNSFYYFPLYNEPQKQQERG</sequence>